<dbReference type="OrthoDB" id="3043436at2759"/>
<keyword evidence="3" id="KW-1185">Reference proteome</keyword>
<comment type="caution">
    <text evidence="2">The sequence shown here is derived from an EMBL/GenBank/DDBJ whole genome shotgun (WGS) entry which is preliminary data.</text>
</comment>
<evidence type="ECO:0008006" key="4">
    <source>
        <dbReference type="Google" id="ProtNLM"/>
    </source>
</evidence>
<dbReference type="Gene3D" id="3.80.10.10">
    <property type="entry name" value="Ribonuclease Inhibitor"/>
    <property type="match status" value="1"/>
</dbReference>
<proteinExistence type="predicted"/>
<feature type="signal peptide" evidence="1">
    <location>
        <begin position="1"/>
        <end position="28"/>
    </location>
</feature>
<feature type="chain" id="PRO_5034487090" description="F-box domain-containing protein" evidence="1">
    <location>
        <begin position="29"/>
        <end position="529"/>
    </location>
</feature>
<sequence>MALSAQSRLVRLPTELLLIIVYLLDVDGSSPVSFPESWGGPKSTSPSPSHLHSLSLVCRYLRQLCLPPLFSRLKIAHTYQLQRLKDKCGIQSEFACLIRQLDLAHVHSPEEQGSQRAGKTYRYGPDILPALFPCLKSLEWLALDVKQIDANLLAIINSHPKLVTVTTCDRNLETLRTLFSATSLSLSKIRVHSALLGFSIGFRSPPLLSLMGRSLRLAHLIVRDESNTKAGPGTLLVSGLETLDIGVYSHASPMSWLPAFVERHPNLQVIKFSGDGSNWRQNPDILFPLQFVNMLERNFLTGTVNLLTFSVSRTRTASSLDDWQVVHLEMEMAKGAGFSALAIASLIAPHISSLNVQVSRKAMEAVQADDLIASLCLFQSLQRLELHGLSKHLIIDGEVPWDLPLSDAVLPTSKCVVAHFALRWLTACVAQRTLSLDLIHITDEGYDSLNHRSYRWVLEVTYRVQQNRDIELHGTPRFVAGYRFSKPSCTIDLSSRPAAAELKYSTPKPRLSTCGVMTCESTPSSTCVS</sequence>
<evidence type="ECO:0000313" key="3">
    <source>
        <dbReference type="Proteomes" id="UP000620124"/>
    </source>
</evidence>
<dbReference type="InterPro" id="IPR032675">
    <property type="entry name" value="LRR_dom_sf"/>
</dbReference>
<protein>
    <recommendedName>
        <fullName evidence="4">F-box domain-containing protein</fullName>
    </recommendedName>
</protein>
<reference evidence="2" key="1">
    <citation type="submission" date="2020-05" db="EMBL/GenBank/DDBJ databases">
        <title>Mycena genomes resolve the evolution of fungal bioluminescence.</title>
        <authorList>
            <person name="Tsai I.J."/>
        </authorList>
    </citation>
    <scope>NUCLEOTIDE SEQUENCE</scope>
    <source>
        <strain evidence="2">CCC161011</strain>
    </source>
</reference>
<name>A0A8H6YDG5_9AGAR</name>
<evidence type="ECO:0000313" key="2">
    <source>
        <dbReference type="EMBL" id="KAF7356984.1"/>
    </source>
</evidence>
<organism evidence="2 3">
    <name type="scientific">Mycena venus</name>
    <dbReference type="NCBI Taxonomy" id="2733690"/>
    <lineage>
        <taxon>Eukaryota</taxon>
        <taxon>Fungi</taxon>
        <taxon>Dikarya</taxon>
        <taxon>Basidiomycota</taxon>
        <taxon>Agaricomycotina</taxon>
        <taxon>Agaricomycetes</taxon>
        <taxon>Agaricomycetidae</taxon>
        <taxon>Agaricales</taxon>
        <taxon>Marasmiineae</taxon>
        <taxon>Mycenaceae</taxon>
        <taxon>Mycena</taxon>
    </lineage>
</organism>
<keyword evidence="1" id="KW-0732">Signal</keyword>
<accession>A0A8H6YDG5</accession>
<dbReference type="EMBL" id="JACAZI010000007">
    <property type="protein sequence ID" value="KAF7356984.1"/>
    <property type="molecule type" value="Genomic_DNA"/>
</dbReference>
<evidence type="ECO:0000256" key="1">
    <source>
        <dbReference type="SAM" id="SignalP"/>
    </source>
</evidence>
<dbReference type="AlphaFoldDB" id="A0A8H6YDG5"/>
<gene>
    <name evidence="2" type="ORF">MVEN_01034800</name>
</gene>
<dbReference type="Proteomes" id="UP000620124">
    <property type="component" value="Unassembled WGS sequence"/>
</dbReference>